<accession>A0A370FDE5</accession>
<name>A0A370FDE5_9BURK</name>
<evidence type="ECO:0000256" key="3">
    <source>
        <dbReference type="ARBA" id="ARBA00023004"/>
    </source>
</evidence>
<evidence type="ECO:0000313" key="7">
    <source>
        <dbReference type="Proteomes" id="UP000255265"/>
    </source>
</evidence>
<dbReference type="EMBL" id="QQAV01000007">
    <property type="protein sequence ID" value="RDI22750.1"/>
    <property type="molecule type" value="Genomic_DNA"/>
</dbReference>
<organism evidence="6 7">
    <name type="scientific">Pseudacidovorax intermedius</name>
    <dbReference type="NCBI Taxonomy" id="433924"/>
    <lineage>
        <taxon>Bacteria</taxon>
        <taxon>Pseudomonadati</taxon>
        <taxon>Pseudomonadota</taxon>
        <taxon>Betaproteobacteria</taxon>
        <taxon>Burkholderiales</taxon>
        <taxon>Comamonadaceae</taxon>
        <taxon>Pseudacidovorax</taxon>
    </lineage>
</organism>
<dbReference type="InterPro" id="IPR029052">
    <property type="entry name" value="Metallo-depent_PP-like"/>
</dbReference>
<keyword evidence="7" id="KW-1185">Reference proteome</keyword>
<dbReference type="GO" id="GO:0046872">
    <property type="term" value="F:metal ion binding"/>
    <property type="evidence" value="ECO:0007669"/>
    <property type="project" value="UniProtKB-KW"/>
</dbReference>
<keyword evidence="3" id="KW-0408">Iron</keyword>
<dbReference type="Proteomes" id="UP000255265">
    <property type="component" value="Unassembled WGS sequence"/>
</dbReference>
<dbReference type="STRING" id="433924.NS331_20510"/>
<evidence type="ECO:0000256" key="1">
    <source>
        <dbReference type="ARBA" id="ARBA00022723"/>
    </source>
</evidence>
<dbReference type="PANTHER" id="PTHR42988">
    <property type="entry name" value="PHOSPHOHYDROLASE"/>
    <property type="match status" value="1"/>
</dbReference>
<dbReference type="InterPro" id="IPR004843">
    <property type="entry name" value="Calcineurin-like_PHP"/>
</dbReference>
<comment type="caution">
    <text evidence="6">The sequence shown here is derived from an EMBL/GenBank/DDBJ whole genome shotgun (WGS) entry which is preliminary data.</text>
</comment>
<evidence type="ECO:0000256" key="4">
    <source>
        <dbReference type="ARBA" id="ARBA00025742"/>
    </source>
</evidence>
<evidence type="ECO:0000313" key="6">
    <source>
        <dbReference type="EMBL" id="RDI22750.1"/>
    </source>
</evidence>
<evidence type="ECO:0000256" key="2">
    <source>
        <dbReference type="ARBA" id="ARBA00022801"/>
    </source>
</evidence>
<protein>
    <submittedName>
        <fullName evidence="6">3',5'-cyclic AMP phosphodiesterase CpdA</fullName>
    </submittedName>
</protein>
<dbReference type="AlphaFoldDB" id="A0A370FDE5"/>
<feature type="domain" description="Calcineurin-like phosphoesterase" evidence="5">
    <location>
        <begin position="14"/>
        <end position="192"/>
    </location>
</feature>
<dbReference type="OrthoDB" id="9816081at2"/>
<dbReference type="GO" id="GO:0016787">
    <property type="term" value="F:hydrolase activity"/>
    <property type="evidence" value="ECO:0007669"/>
    <property type="project" value="UniProtKB-KW"/>
</dbReference>
<dbReference type="RefSeq" id="WP_114803714.1">
    <property type="nucleotide sequence ID" value="NZ_QQAV01000007.1"/>
</dbReference>
<dbReference type="Pfam" id="PF00149">
    <property type="entry name" value="Metallophos"/>
    <property type="match status" value="1"/>
</dbReference>
<reference evidence="6 7" key="1">
    <citation type="submission" date="2018-07" db="EMBL/GenBank/DDBJ databases">
        <title>Genomic Encyclopedia of Type Strains, Phase IV (KMG-IV): sequencing the most valuable type-strain genomes for metagenomic binning, comparative biology and taxonomic classification.</title>
        <authorList>
            <person name="Goeker M."/>
        </authorList>
    </citation>
    <scope>NUCLEOTIDE SEQUENCE [LARGE SCALE GENOMIC DNA]</scope>
    <source>
        <strain evidence="6 7">DSM 21352</strain>
    </source>
</reference>
<sequence length="378" mass="40300">MKDSTAFPPSIAWIHIGDLHMDEADGWAARPRLQAIVEELNAHAREADFVYLPGDNANHATPAQYAAITEALAPLALSWRVIPGDHDFEGGSLAAYEAAFAPAQRPEHEVIAGHRCIFVDVVGSGAGGPDFRLNSHHRHRIARQLALAEAAGELPLVFMHCYPGDLAADGEALAQLFADARVPFVDTGHTHYNELLNDGAVVYGATRSTAQIEEGGGMPGFSVVCVHDGVPSWRFRPLGACWPHVQIVAPCDLRLVTRASQPRQVPRPGVVRVVARRFGAADAPMMATLDDATPQPMRASAPGFWEIDLPVDAPGLHRIDVSCGRAADSVEVLVRAADGVPRRGPLVAPGHACHAIGAWPVAGIDGLQLGPNRNGGDW</sequence>
<dbReference type="SUPFAM" id="SSF56300">
    <property type="entry name" value="Metallo-dependent phosphatases"/>
    <property type="match status" value="1"/>
</dbReference>
<proteinExistence type="inferred from homology"/>
<gene>
    <name evidence="6" type="ORF">DFR41_107153</name>
</gene>
<comment type="similarity">
    <text evidence="4">Belongs to the cyclic nucleotide phosphodiesterase class-III family.</text>
</comment>
<keyword evidence="1" id="KW-0479">Metal-binding</keyword>
<keyword evidence="2" id="KW-0378">Hydrolase</keyword>
<dbReference type="Gene3D" id="3.60.21.10">
    <property type="match status" value="1"/>
</dbReference>
<dbReference type="InterPro" id="IPR050884">
    <property type="entry name" value="CNP_phosphodiesterase-III"/>
</dbReference>
<evidence type="ECO:0000259" key="5">
    <source>
        <dbReference type="Pfam" id="PF00149"/>
    </source>
</evidence>
<dbReference type="PANTHER" id="PTHR42988:SF2">
    <property type="entry name" value="CYCLIC NUCLEOTIDE PHOSPHODIESTERASE CBUA0032-RELATED"/>
    <property type="match status" value="1"/>
</dbReference>